<dbReference type="Proteomes" id="UP000499080">
    <property type="component" value="Unassembled WGS sequence"/>
</dbReference>
<evidence type="ECO:0000313" key="1">
    <source>
        <dbReference type="EMBL" id="GBL98646.1"/>
    </source>
</evidence>
<organism evidence="1 2">
    <name type="scientific">Araneus ventricosus</name>
    <name type="common">Orbweaver spider</name>
    <name type="synonym">Epeira ventricosa</name>
    <dbReference type="NCBI Taxonomy" id="182803"/>
    <lineage>
        <taxon>Eukaryota</taxon>
        <taxon>Metazoa</taxon>
        <taxon>Ecdysozoa</taxon>
        <taxon>Arthropoda</taxon>
        <taxon>Chelicerata</taxon>
        <taxon>Arachnida</taxon>
        <taxon>Araneae</taxon>
        <taxon>Araneomorphae</taxon>
        <taxon>Entelegynae</taxon>
        <taxon>Araneoidea</taxon>
        <taxon>Araneidae</taxon>
        <taxon>Araneus</taxon>
    </lineage>
</organism>
<gene>
    <name evidence="1" type="ORF">AVEN_19701_1</name>
</gene>
<dbReference type="AlphaFoldDB" id="A0A4Y2C4V6"/>
<proteinExistence type="predicted"/>
<accession>A0A4Y2C4V6</accession>
<comment type="caution">
    <text evidence="1">The sequence shown here is derived from an EMBL/GenBank/DDBJ whole genome shotgun (WGS) entry which is preliminary data.</text>
</comment>
<protein>
    <submittedName>
        <fullName evidence="1">Uncharacterized protein</fullName>
    </submittedName>
</protein>
<evidence type="ECO:0000313" key="2">
    <source>
        <dbReference type="Proteomes" id="UP000499080"/>
    </source>
</evidence>
<keyword evidence="2" id="KW-1185">Reference proteome</keyword>
<name>A0A4Y2C4V6_ARAVE</name>
<reference evidence="1 2" key="1">
    <citation type="journal article" date="2019" name="Sci. Rep.">
        <title>Orb-weaving spider Araneus ventricosus genome elucidates the spidroin gene catalogue.</title>
        <authorList>
            <person name="Kono N."/>
            <person name="Nakamura H."/>
            <person name="Ohtoshi R."/>
            <person name="Moran D.A.P."/>
            <person name="Shinohara A."/>
            <person name="Yoshida Y."/>
            <person name="Fujiwara M."/>
            <person name="Mori M."/>
            <person name="Tomita M."/>
            <person name="Arakawa K."/>
        </authorList>
    </citation>
    <scope>NUCLEOTIDE SEQUENCE [LARGE SCALE GENOMIC DNA]</scope>
</reference>
<dbReference type="EMBL" id="BGPR01000141">
    <property type="protein sequence ID" value="GBL98646.1"/>
    <property type="molecule type" value="Genomic_DNA"/>
</dbReference>
<sequence>MRVSVRCEVVRRVCRVGVNSAIKQHRIMCHLTAVQTAETTPCERIRTRELYRFFYDTIIIRLDCPDFTLTSGSSKCPNLRNRKRERNLVVLGKIYYIRKS</sequence>